<dbReference type="SUPFAM" id="SSF54277">
    <property type="entry name" value="CAD &amp; PB1 domains"/>
    <property type="match status" value="1"/>
</dbReference>
<dbReference type="STRING" id="1314674.A0A0D7BAF6"/>
<dbReference type="Gene3D" id="3.10.20.90">
    <property type="entry name" value="Phosphatidylinositol 3-kinase Catalytic Subunit, Chain A, domain 1"/>
    <property type="match status" value="1"/>
</dbReference>
<feature type="compositionally biased region" description="Polar residues" evidence="1">
    <location>
        <begin position="668"/>
        <end position="683"/>
    </location>
</feature>
<dbReference type="OrthoDB" id="661148at2759"/>
<feature type="compositionally biased region" description="Pro residues" evidence="1">
    <location>
        <begin position="581"/>
        <end position="603"/>
    </location>
</feature>
<feature type="compositionally biased region" description="Basic and acidic residues" evidence="1">
    <location>
        <begin position="621"/>
        <end position="634"/>
    </location>
</feature>
<dbReference type="PROSITE" id="PS51745">
    <property type="entry name" value="PB1"/>
    <property type="match status" value="1"/>
</dbReference>
<reference evidence="3 4" key="1">
    <citation type="journal article" date="2015" name="Fungal Genet. Biol.">
        <title>Evolution of novel wood decay mechanisms in Agaricales revealed by the genome sequences of Fistulina hepatica and Cylindrobasidium torrendii.</title>
        <authorList>
            <person name="Floudas D."/>
            <person name="Held B.W."/>
            <person name="Riley R."/>
            <person name="Nagy L.G."/>
            <person name="Koehler G."/>
            <person name="Ransdell A.S."/>
            <person name="Younus H."/>
            <person name="Chow J."/>
            <person name="Chiniquy J."/>
            <person name="Lipzen A."/>
            <person name="Tritt A."/>
            <person name="Sun H."/>
            <person name="Haridas S."/>
            <person name="LaButti K."/>
            <person name="Ohm R.A."/>
            <person name="Kues U."/>
            <person name="Blanchette R.A."/>
            <person name="Grigoriev I.V."/>
            <person name="Minto R.E."/>
            <person name="Hibbett D.S."/>
        </authorList>
    </citation>
    <scope>NUCLEOTIDE SEQUENCE [LARGE SCALE GENOMIC DNA]</scope>
    <source>
        <strain evidence="3 4">FP15055 ss-10</strain>
    </source>
</reference>
<evidence type="ECO:0000313" key="3">
    <source>
        <dbReference type="EMBL" id="KIY67190.1"/>
    </source>
</evidence>
<feature type="compositionally biased region" description="Basic and acidic residues" evidence="1">
    <location>
        <begin position="645"/>
        <end position="666"/>
    </location>
</feature>
<evidence type="ECO:0000313" key="4">
    <source>
        <dbReference type="Proteomes" id="UP000054007"/>
    </source>
</evidence>
<accession>A0A0D7BAF6</accession>
<organism evidence="3 4">
    <name type="scientific">Cylindrobasidium torrendii FP15055 ss-10</name>
    <dbReference type="NCBI Taxonomy" id="1314674"/>
    <lineage>
        <taxon>Eukaryota</taxon>
        <taxon>Fungi</taxon>
        <taxon>Dikarya</taxon>
        <taxon>Basidiomycota</taxon>
        <taxon>Agaricomycotina</taxon>
        <taxon>Agaricomycetes</taxon>
        <taxon>Agaricomycetidae</taxon>
        <taxon>Agaricales</taxon>
        <taxon>Marasmiineae</taxon>
        <taxon>Physalacriaceae</taxon>
        <taxon>Cylindrobasidium</taxon>
    </lineage>
</organism>
<feature type="compositionally biased region" description="Pro residues" evidence="1">
    <location>
        <begin position="519"/>
        <end position="538"/>
    </location>
</feature>
<feature type="region of interest" description="Disordered" evidence="1">
    <location>
        <begin position="467"/>
        <end position="719"/>
    </location>
</feature>
<feature type="region of interest" description="Disordered" evidence="1">
    <location>
        <begin position="768"/>
        <end position="788"/>
    </location>
</feature>
<evidence type="ECO:0000256" key="1">
    <source>
        <dbReference type="SAM" id="MobiDB-lite"/>
    </source>
</evidence>
<feature type="domain" description="PB1" evidence="2">
    <location>
        <begin position="5"/>
        <end position="86"/>
    </location>
</feature>
<dbReference type="Proteomes" id="UP000054007">
    <property type="component" value="Unassembled WGS sequence"/>
</dbReference>
<name>A0A0D7BAF6_9AGAR</name>
<dbReference type="SMART" id="SM00666">
    <property type="entry name" value="PB1"/>
    <property type="match status" value="1"/>
</dbReference>
<feature type="compositionally biased region" description="Low complexity" evidence="1">
    <location>
        <begin position="549"/>
        <end position="568"/>
    </location>
</feature>
<dbReference type="EMBL" id="KN880532">
    <property type="protein sequence ID" value="KIY67190.1"/>
    <property type="molecule type" value="Genomic_DNA"/>
</dbReference>
<dbReference type="AlphaFoldDB" id="A0A0D7BAF6"/>
<dbReference type="Pfam" id="PF00564">
    <property type="entry name" value="PB1"/>
    <property type="match status" value="1"/>
</dbReference>
<feature type="compositionally biased region" description="Acidic residues" evidence="1">
    <location>
        <begin position="155"/>
        <end position="167"/>
    </location>
</feature>
<feature type="compositionally biased region" description="Low complexity" evidence="1">
    <location>
        <begin position="284"/>
        <end position="294"/>
    </location>
</feature>
<sequence>MSTITFKLKSSLGGETRRVSFNVPPSWNILASRIRELYGIPAENLGVTYTDADGDQITLSSDEELREFYRSSFSPGDVVRFNVQDLRQTRTESLRSSFADTASNPSRRNTFGKDPILQFHIDEDWQSVPTFNNVYQPAAPPSEHGYLETITSVSDEAERDNEDEQPFEEAKEELAPASPARRASSKAPSSRDSSIYGAPIPRVNKGKGRALYSPSLSSDHHTDFEDELLATPKQAMSDFSAFPQYEKELPNLYSVHSSTPHMESPHLKRTQGSLIPVVDKHGSKSPSSTSSSPSPSQPSTPSPRVPRAPRVPRTPTNISLESEGDFSDPPLAQLDDKGPAPPQDPSIANDIAFLLDSVRTVFQSHPELSDSFAHIIKNTSNGQYWQQQRETIARAASEYAAATAASATSAAIGGQGQARSESDAGTKVSEAIAAFARTIANTAAGASSGGNVDAGFLGEGAWWTPGFLPPPGLSSPGDSAARPPPPLGLFGQHPHPGSPGIVPPPHGHSSPGHRHWPDHGPPFPPPPGMFPPGPPPPGMGRQSSLRRIGSFGPHSRPGSFGPSSRPGSFGPGNLGPGNFYGPPPPHPQDFFRPGPPPPPPPPGGDLVRSTSQRRSPPPGSDPERTKMLKTEVEAAKLLYKRQKERYRQDREARQQIKQAESAKKIEPNPTTRTMDDSSAQQPVNAAMAGSARGRYPQFDNYMPRRSNTHTGLVHPRDRAIGRITRKLADMGFSESAHPNMTRTIRAHIPESGDVSREAEDNIVTTFIEELEEEHPDDEPSRASTSRKL</sequence>
<feature type="region of interest" description="Disordered" evidence="1">
    <location>
        <begin position="155"/>
        <end position="229"/>
    </location>
</feature>
<proteinExistence type="predicted"/>
<dbReference type="InterPro" id="IPR053793">
    <property type="entry name" value="PB1-like"/>
</dbReference>
<feature type="region of interest" description="Disordered" evidence="1">
    <location>
        <begin position="253"/>
        <end position="347"/>
    </location>
</feature>
<evidence type="ECO:0000259" key="2">
    <source>
        <dbReference type="PROSITE" id="PS51745"/>
    </source>
</evidence>
<protein>
    <recommendedName>
        <fullName evidence="2">PB1 domain-containing protein</fullName>
    </recommendedName>
</protein>
<gene>
    <name evidence="3" type="ORF">CYLTODRAFT_490825</name>
</gene>
<keyword evidence="4" id="KW-1185">Reference proteome</keyword>
<feature type="compositionally biased region" description="Low complexity" evidence="1">
    <location>
        <begin position="175"/>
        <end position="194"/>
    </location>
</feature>
<feature type="compositionally biased region" description="Pro residues" evidence="1">
    <location>
        <begin position="295"/>
        <end position="306"/>
    </location>
</feature>
<dbReference type="InterPro" id="IPR000270">
    <property type="entry name" value="PB1_dom"/>
</dbReference>